<organism evidence="7 8">
    <name type="scientific">[Candida] anglica</name>
    <dbReference type="NCBI Taxonomy" id="148631"/>
    <lineage>
        <taxon>Eukaryota</taxon>
        <taxon>Fungi</taxon>
        <taxon>Dikarya</taxon>
        <taxon>Ascomycota</taxon>
        <taxon>Saccharomycotina</taxon>
        <taxon>Pichiomycetes</taxon>
        <taxon>Debaryomycetaceae</taxon>
        <taxon>Kurtzmaniella</taxon>
    </lineage>
</organism>
<dbReference type="PANTHER" id="PTHR12684:SF2">
    <property type="entry name" value="TRNA 2'-PHOSPHOTRANSFERASE 1"/>
    <property type="match status" value="1"/>
</dbReference>
<accession>A0ABP0EI42</accession>
<dbReference type="Gene3D" id="3.20.170.30">
    <property type="match status" value="1"/>
</dbReference>
<dbReference type="PANTHER" id="PTHR12684">
    <property type="entry name" value="PUTATIVE PHOSPHOTRANSFERASE"/>
    <property type="match status" value="1"/>
</dbReference>
<sequence length="207" mass="23393">MSSKREVQISKALSLLLRHSAVKENIEIDQDGFVLLDTILNHNRIKTHKATLEEIKSIVENNDKKRFRIETRGDQLYICANQGHTIKEVGEGNLTQLVNLEDFPSVIIHGTYKKHLPLIMKTGLSRMGRNHIHFTFEETNESKVISGMRKGCNALIYLDIPKCIESGLQFYKSSNNVILCAGNDKGFISPDLFLKVVDRSGNVLEAE</sequence>
<dbReference type="Gene3D" id="1.10.10.970">
    <property type="entry name" value="RNA 2'-phosphotransferase, Tpt1/KptA family, N-terminal domain"/>
    <property type="match status" value="1"/>
</dbReference>
<proteinExistence type="inferred from homology"/>
<comment type="similarity">
    <text evidence="2">Belongs to the KptA/TPT1 family.</text>
</comment>
<evidence type="ECO:0000256" key="5">
    <source>
        <dbReference type="ARBA" id="ARBA00023027"/>
    </source>
</evidence>
<evidence type="ECO:0000256" key="1">
    <source>
        <dbReference type="ARBA" id="ARBA00003343"/>
    </source>
</evidence>
<dbReference type="EC" id="2.7.1.160" evidence="3"/>
<evidence type="ECO:0000313" key="7">
    <source>
        <dbReference type="EMBL" id="CAK7913614.1"/>
    </source>
</evidence>
<evidence type="ECO:0000256" key="6">
    <source>
        <dbReference type="ARBA" id="ARBA00047949"/>
    </source>
</evidence>
<dbReference type="Proteomes" id="UP001497600">
    <property type="component" value="Chromosome F"/>
</dbReference>
<name>A0ABP0EI42_9ASCO</name>
<dbReference type="Pfam" id="PF01885">
    <property type="entry name" value="PTS_2-RNA"/>
    <property type="match status" value="1"/>
</dbReference>
<evidence type="ECO:0000256" key="3">
    <source>
        <dbReference type="ARBA" id="ARBA00012007"/>
    </source>
</evidence>
<comment type="catalytic activity">
    <reaction evidence="6">
        <text>2'-phospho-[ligated tRNA] + NAD(+) = mature tRNA + ADP-alpha-D-ribose 1'',2''-cyclic phosphate + nicotinamide</text>
        <dbReference type="Rhea" id="RHEA:23324"/>
        <dbReference type="Rhea" id="RHEA-COMP:11106"/>
        <dbReference type="Rhea" id="RHEA-COMP:11107"/>
        <dbReference type="ChEBI" id="CHEBI:17154"/>
        <dbReference type="ChEBI" id="CHEBI:57540"/>
        <dbReference type="ChEBI" id="CHEBI:76596"/>
        <dbReference type="ChEBI" id="CHEBI:82883"/>
        <dbReference type="ChEBI" id="CHEBI:85027"/>
        <dbReference type="EC" id="2.7.1.160"/>
    </reaction>
</comment>
<dbReference type="SUPFAM" id="SSF56399">
    <property type="entry name" value="ADP-ribosylation"/>
    <property type="match status" value="1"/>
</dbReference>
<keyword evidence="8" id="KW-1185">Reference proteome</keyword>
<dbReference type="EMBL" id="OZ004258">
    <property type="protein sequence ID" value="CAK7913614.1"/>
    <property type="molecule type" value="Genomic_DNA"/>
</dbReference>
<keyword evidence="4" id="KW-0808">Transferase</keyword>
<evidence type="ECO:0000256" key="2">
    <source>
        <dbReference type="ARBA" id="ARBA00009836"/>
    </source>
</evidence>
<protein>
    <recommendedName>
        <fullName evidence="3">2'-phosphotransferase</fullName>
        <ecNumber evidence="3">2.7.1.160</ecNumber>
    </recommendedName>
</protein>
<evidence type="ECO:0000313" key="8">
    <source>
        <dbReference type="Proteomes" id="UP001497600"/>
    </source>
</evidence>
<dbReference type="InterPro" id="IPR002745">
    <property type="entry name" value="Ptrans_KptA/Tpt1"/>
</dbReference>
<dbReference type="InterPro" id="IPR042081">
    <property type="entry name" value="RNA_2'-PTrans_C"/>
</dbReference>
<evidence type="ECO:0000256" key="4">
    <source>
        <dbReference type="ARBA" id="ARBA00022679"/>
    </source>
</evidence>
<comment type="function">
    <text evidence="1">Catalyzes the last step of tRNA splicing, the transfer of the splice junction 2'-phosphate from ligated tRNA to NAD to produce ADP-ribose 1''-2'' cyclic phosphate.</text>
</comment>
<keyword evidence="5" id="KW-0520">NAD</keyword>
<reference evidence="7 8" key="1">
    <citation type="submission" date="2024-01" db="EMBL/GenBank/DDBJ databases">
        <authorList>
            <consortium name="Genoscope - CEA"/>
            <person name="William W."/>
        </authorList>
    </citation>
    <scope>NUCLEOTIDE SEQUENCE [LARGE SCALE GENOMIC DNA]</scope>
    <source>
        <strain evidence="7 8">29B2s-10</strain>
    </source>
</reference>
<gene>
    <name evidence="7" type="primary">TPT1</name>
    <name evidence="7" type="ORF">CAAN4_F12530</name>
</gene>
<dbReference type="InterPro" id="IPR042080">
    <property type="entry name" value="RNA_2'-PTrans_N"/>
</dbReference>